<evidence type="ECO:0000256" key="1">
    <source>
        <dbReference type="SAM" id="Coils"/>
    </source>
</evidence>
<reference evidence="4 5" key="1">
    <citation type="journal article" date="2018" name="Nat. Ecol. Evol.">
        <title>Pezizomycetes genomes reveal the molecular basis of ectomycorrhizal truffle lifestyle.</title>
        <authorList>
            <person name="Murat C."/>
            <person name="Payen T."/>
            <person name="Noel B."/>
            <person name="Kuo A."/>
            <person name="Morin E."/>
            <person name="Chen J."/>
            <person name="Kohler A."/>
            <person name="Krizsan K."/>
            <person name="Balestrini R."/>
            <person name="Da Silva C."/>
            <person name="Montanini B."/>
            <person name="Hainaut M."/>
            <person name="Levati E."/>
            <person name="Barry K.W."/>
            <person name="Belfiori B."/>
            <person name="Cichocki N."/>
            <person name="Clum A."/>
            <person name="Dockter R.B."/>
            <person name="Fauchery L."/>
            <person name="Guy J."/>
            <person name="Iotti M."/>
            <person name="Le Tacon F."/>
            <person name="Lindquist E.A."/>
            <person name="Lipzen A."/>
            <person name="Malagnac F."/>
            <person name="Mello A."/>
            <person name="Molinier V."/>
            <person name="Miyauchi S."/>
            <person name="Poulain J."/>
            <person name="Riccioni C."/>
            <person name="Rubini A."/>
            <person name="Sitrit Y."/>
            <person name="Splivallo R."/>
            <person name="Traeger S."/>
            <person name="Wang M."/>
            <person name="Zifcakova L."/>
            <person name="Wipf D."/>
            <person name="Zambonelli A."/>
            <person name="Paolocci F."/>
            <person name="Nowrousian M."/>
            <person name="Ottonello S."/>
            <person name="Baldrian P."/>
            <person name="Spatafora J.W."/>
            <person name="Henrissat B."/>
            <person name="Nagy L.G."/>
            <person name="Aury J.M."/>
            <person name="Wincker P."/>
            <person name="Grigoriev I.V."/>
            <person name="Bonfante P."/>
            <person name="Martin F.M."/>
        </authorList>
    </citation>
    <scope>NUCLEOTIDE SEQUENCE [LARGE SCALE GENOMIC DNA]</scope>
    <source>
        <strain evidence="4 5">RN42</strain>
    </source>
</reference>
<feature type="region of interest" description="Disordered" evidence="2">
    <location>
        <begin position="20"/>
        <end position="41"/>
    </location>
</feature>
<feature type="coiled-coil region" evidence="1">
    <location>
        <begin position="137"/>
        <end position="218"/>
    </location>
</feature>
<sequence>MAPTNTSPKKEKRYIDILTPVKPEPLPGTIPDDSPTADDDITENFALSTSEYDASQQKKTSLPETLDRLQKAIAPSNKELEENYWNYLANNTKADGSAVTLIDAMNFHFDYLRHTIADTCEQANKYAQYTEYIKPKYNKLKTDFTALQEERDDLERLLTNTQLRNAEYKKETQRLTDHANNLENKYRLLTKEKTPLEVIIAEEEYFKKQQRKKKMEEESYAPTMSIPKALLTPLQANPIEAYNGTPDVDTIFKFIKQLEYHTNLLEDEFTNAELVKYATSYLTDSAADWARAWKKNASITSVDRTFESFITTFKARWIPANAHIHLTNKLNRMEFRGASQIDQFNHEYRNTLKLLQLDPTHLLESNQYYQIYMSKIKDSNVLMSVHQYAFGKQLSLDIAMDYVAQMFAIKIASQPATTSTSSSNRSDRYNQRGKKTTEKVNSVTTDANSDINTVSTRTNRPYGVPRCFACDATDHIIKNCPMKADWDKHRNQSKDANQGKD</sequence>
<name>A0A3N4I8R5_ASCIM</name>
<feature type="domain" description="Ty3 transposon capsid-like protein" evidence="3">
    <location>
        <begin position="232"/>
        <end position="379"/>
    </location>
</feature>
<organism evidence="4 5">
    <name type="scientific">Ascobolus immersus RN42</name>
    <dbReference type="NCBI Taxonomy" id="1160509"/>
    <lineage>
        <taxon>Eukaryota</taxon>
        <taxon>Fungi</taxon>
        <taxon>Dikarya</taxon>
        <taxon>Ascomycota</taxon>
        <taxon>Pezizomycotina</taxon>
        <taxon>Pezizomycetes</taxon>
        <taxon>Pezizales</taxon>
        <taxon>Ascobolaceae</taxon>
        <taxon>Ascobolus</taxon>
    </lineage>
</organism>
<dbReference type="AlphaFoldDB" id="A0A3N4I8R5"/>
<dbReference type="Proteomes" id="UP000275078">
    <property type="component" value="Unassembled WGS sequence"/>
</dbReference>
<dbReference type="EMBL" id="ML119687">
    <property type="protein sequence ID" value="RPA80520.1"/>
    <property type="molecule type" value="Genomic_DNA"/>
</dbReference>
<feature type="compositionally biased region" description="Polar residues" evidence="2">
    <location>
        <begin position="439"/>
        <end position="456"/>
    </location>
</feature>
<evidence type="ECO:0000313" key="5">
    <source>
        <dbReference type="Proteomes" id="UP000275078"/>
    </source>
</evidence>
<feature type="region of interest" description="Disordered" evidence="2">
    <location>
        <begin position="415"/>
        <end position="456"/>
    </location>
</feature>
<protein>
    <recommendedName>
        <fullName evidence="3">Ty3 transposon capsid-like protein domain-containing protein</fullName>
    </recommendedName>
</protein>
<keyword evidence="1" id="KW-0175">Coiled coil</keyword>
<feature type="compositionally biased region" description="Basic and acidic residues" evidence="2">
    <location>
        <begin position="425"/>
        <end position="438"/>
    </location>
</feature>
<dbReference type="InterPro" id="IPR045358">
    <property type="entry name" value="Ty3_capsid"/>
</dbReference>
<keyword evidence="5" id="KW-1185">Reference proteome</keyword>
<proteinExistence type="predicted"/>
<evidence type="ECO:0000259" key="3">
    <source>
        <dbReference type="Pfam" id="PF19259"/>
    </source>
</evidence>
<evidence type="ECO:0000313" key="4">
    <source>
        <dbReference type="EMBL" id="RPA80520.1"/>
    </source>
</evidence>
<evidence type="ECO:0000256" key="2">
    <source>
        <dbReference type="SAM" id="MobiDB-lite"/>
    </source>
</evidence>
<dbReference type="OrthoDB" id="422005at2759"/>
<accession>A0A3N4I8R5</accession>
<dbReference type="Pfam" id="PF19259">
    <property type="entry name" value="Ty3_capsid"/>
    <property type="match status" value="1"/>
</dbReference>
<gene>
    <name evidence="4" type="ORF">BJ508DRAFT_327238</name>
</gene>